<protein>
    <submittedName>
        <fullName evidence="1">Uncharacterized protein</fullName>
    </submittedName>
</protein>
<dbReference type="AlphaFoldDB" id="A0A1X0E9I4"/>
<accession>A0A1X0E9I4</accession>
<gene>
    <name evidence="1" type="ORF">BST28_07430</name>
</gene>
<sequence>MSDDWPRFAPPDQDQLARRADDLRHRAALVRRYGWGQYRSRWSTGEVLGVALVLDDQAELWRRFATTESALAAWAFTLWGLARGEDDVAAGLPATLAWFESLRDQSTRPQPPR</sequence>
<evidence type="ECO:0000313" key="2">
    <source>
        <dbReference type="Proteomes" id="UP000192713"/>
    </source>
</evidence>
<dbReference type="EMBL" id="MVHU01000008">
    <property type="protein sequence ID" value="ORA80978.1"/>
    <property type="molecule type" value="Genomic_DNA"/>
</dbReference>
<reference evidence="1 2" key="1">
    <citation type="submission" date="2017-02" db="EMBL/GenBank/DDBJ databases">
        <title>The new phylogeny of genus Mycobacterium.</title>
        <authorList>
            <person name="Tortoli E."/>
            <person name="Trovato A."/>
            <person name="Cirillo D.M."/>
        </authorList>
    </citation>
    <scope>NUCLEOTIDE SEQUENCE [LARGE SCALE GENOMIC DNA]</scope>
    <source>
        <strain evidence="1 2">DSM 45093</strain>
    </source>
</reference>
<proteinExistence type="predicted"/>
<organism evidence="1 2">
    <name type="scientific">Mycolicibacter kumamotonensis</name>
    <dbReference type="NCBI Taxonomy" id="354243"/>
    <lineage>
        <taxon>Bacteria</taxon>
        <taxon>Bacillati</taxon>
        <taxon>Actinomycetota</taxon>
        <taxon>Actinomycetes</taxon>
        <taxon>Mycobacteriales</taxon>
        <taxon>Mycobacteriaceae</taxon>
        <taxon>Mycolicibacter</taxon>
    </lineage>
</organism>
<dbReference type="RefSeq" id="WP_052537927.1">
    <property type="nucleotide sequence ID" value="NZ_MVHU01000008.1"/>
</dbReference>
<evidence type="ECO:0000313" key="1">
    <source>
        <dbReference type="EMBL" id="ORA80978.1"/>
    </source>
</evidence>
<name>A0A1X0E9I4_9MYCO</name>
<comment type="caution">
    <text evidence="1">The sequence shown here is derived from an EMBL/GenBank/DDBJ whole genome shotgun (WGS) entry which is preliminary data.</text>
</comment>
<dbReference type="Proteomes" id="UP000192713">
    <property type="component" value="Unassembled WGS sequence"/>
</dbReference>